<protein>
    <submittedName>
        <fullName evidence="1">Uncharacterized protein</fullName>
    </submittedName>
</protein>
<dbReference type="AlphaFoldDB" id="A0AA38Y666"/>
<gene>
    <name evidence="1" type="ORF">H2204_005790</name>
</gene>
<accession>A0AA38Y666</accession>
<reference evidence="1" key="1">
    <citation type="submission" date="2022-10" db="EMBL/GenBank/DDBJ databases">
        <title>Culturing micro-colonial fungi from biological soil crusts in the Mojave desert and describing Neophaeococcomyces mojavensis, and introducing the new genera and species Taxawa tesnikishii.</title>
        <authorList>
            <person name="Kurbessoian T."/>
            <person name="Stajich J.E."/>
        </authorList>
    </citation>
    <scope>NUCLEOTIDE SEQUENCE</scope>
    <source>
        <strain evidence="1">TK_35</strain>
    </source>
</reference>
<dbReference type="Proteomes" id="UP001172681">
    <property type="component" value="Unassembled WGS sequence"/>
</dbReference>
<evidence type="ECO:0000313" key="1">
    <source>
        <dbReference type="EMBL" id="KAJ9635616.1"/>
    </source>
</evidence>
<dbReference type="EMBL" id="JAPDRN010000033">
    <property type="protein sequence ID" value="KAJ9635616.1"/>
    <property type="molecule type" value="Genomic_DNA"/>
</dbReference>
<proteinExistence type="predicted"/>
<evidence type="ECO:0000313" key="2">
    <source>
        <dbReference type="Proteomes" id="UP001172681"/>
    </source>
</evidence>
<comment type="caution">
    <text evidence="1">The sequence shown here is derived from an EMBL/GenBank/DDBJ whole genome shotgun (WGS) entry which is preliminary data.</text>
</comment>
<name>A0AA38Y666_9EURO</name>
<organism evidence="1 2">
    <name type="scientific">Knufia peltigerae</name>
    <dbReference type="NCBI Taxonomy" id="1002370"/>
    <lineage>
        <taxon>Eukaryota</taxon>
        <taxon>Fungi</taxon>
        <taxon>Dikarya</taxon>
        <taxon>Ascomycota</taxon>
        <taxon>Pezizomycotina</taxon>
        <taxon>Eurotiomycetes</taxon>
        <taxon>Chaetothyriomycetidae</taxon>
        <taxon>Chaetothyriales</taxon>
        <taxon>Trichomeriaceae</taxon>
        <taxon>Knufia</taxon>
    </lineage>
</organism>
<sequence length="331" mass="38712">MWPPYLTGFSNETRRLEKNNLIATPKFTERQTSESNIDTILWLLPSFRTSSYLLWPRFSYNSATSTLKIYTMASRIHEITVGFLYQHFIRLFDQVFSKTQRDRITICTNLRVNGFTEEYRSSIKTPDIGIFVRNDDNTQDELKWALEIGFSQKYDDLQDDLRLWLVGQPACSMAVLINITESPDYQCPLDFDLAICDELDTPQEGAQITAREFSLEGEYGPVMFKGYQWVGRISEVFLEIWTRNPRTGDLRRKGRRMPIIPPSEPSPQLDLADFLFDDNPQMTFFDWDDFRAKLKDSLRFLAVWRCREWLRISQQCAGSAGDRSYSSRAQQ</sequence>
<keyword evidence="2" id="KW-1185">Reference proteome</keyword>